<dbReference type="Gene3D" id="2.60.120.10">
    <property type="entry name" value="Jelly Rolls"/>
    <property type="match status" value="1"/>
</dbReference>
<name>A0A2M8KRN3_9BACT</name>
<evidence type="ECO:0008006" key="4">
    <source>
        <dbReference type="Google" id="ProtNLM"/>
    </source>
</evidence>
<feature type="site" description="Participates in a stacking interaction with the thymidine ring of dTDP-4-oxo-6-deoxyglucose" evidence="1">
    <location>
        <position position="133"/>
    </location>
</feature>
<dbReference type="EMBL" id="PFED01000168">
    <property type="protein sequence ID" value="PJE62591.1"/>
    <property type="molecule type" value="Genomic_DNA"/>
</dbReference>
<dbReference type="InterPro" id="IPR014710">
    <property type="entry name" value="RmlC-like_jellyroll"/>
</dbReference>
<dbReference type="GO" id="GO:0019305">
    <property type="term" value="P:dTDP-rhamnose biosynthetic process"/>
    <property type="evidence" value="ECO:0007669"/>
    <property type="project" value="TreeGrafter"/>
</dbReference>
<dbReference type="AlphaFoldDB" id="A0A2M8KRN3"/>
<reference evidence="3" key="1">
    <citation type="submission" date="2017-09" db="EMBL/GenBank/DDBJ databases">
        <title>Depth-based differentiation of microbial function through sediment-hosted aquifers and enrichment of novel symbionts in the deep terrestrial subsurface.</title>
        <authorList>
            <person name="Probst A.J."/>
            <person name="Ladd B."/>
            <person name="Jarett J.K."/>
            <person name="Geller-Mcgrath D.E."/>
            <person name="Sieber C.M.K."/>
            <person name="Emerson J.B."/>
            <person name="Anantharaman K."/>
            <person name="Thomas B.C."/>
            <person name="Malmstrom R."/>
            <person name="Stieglmeier M."/>
            <person name="Klingl A."/>
            <person name="Woyke T."/>
            <person name="Ryan C.M."/>
            <person name="Banfield J.F."/>
        </authorList>
    </citation>
    <scope>NUCLEOTIDE SEQUENCE [LARGE SCALE GENOMIC DNA]</scope>
</reference>
<dbReference type="PANTHER" id="PTHR21047:SF2">
    <property type="entry name" value="THYMIDINE DIPHOSPHO-4-KETO-RHAMNOSE 3,5-EPIMERASE"/>
    <property type="match status" value="1"/>
</dbReference>
<evidence type="ECO:0000313" key="3">
    <source>
        <dbReference type="Proteomes" id="UP000229554"/>
    </source>
</evidence>
<sequence>MTKQNDKLVSGVMIKELVQYKDERGFFEEFIRAGDPFFKEGFGQWSHSLMNQNVIKAWHIHKTQIDWWYIARGTVKAVLYDTRKNSETFGMTNEFFMGENADHIILKIPHHVAHGVKVLQGPSELMYITSKVYDPQEEGRIPYDDATIGYDWLQDPPRT</sequence>
<dbReference type="Pfam" id="PF00908">
    <property type="entry name" value="dTDP_sugar_isom"/>
    <property type="match status" value="1"/>
</dbReference>
<protein>
    <recommendedName>
        <fullName evidence="4">Spore coat protein</fullName>
    </recommendedName>
</protein>
<dbReference type="GO" id="GO:0005829">
    <property type="term" value="C:cytosol"/>
    <property type="evidence" value="ECO:0007669"/>
    <property type="project" value="TreeGrafter"/>
</dbReference>
<gene>
    <name evidence="2" type="ORF">COU88_04190</name>
</gene>
<dbReference type="GO" id="GO:0008830">
    <property type="term" value="F:dTDP-4-dehydrorhamnose 3,5-epimerase activity"/>
    <property type="evidence" value="ECO:0007669"/>
    <property type="project" value="InterPro"/>
</dbReference>
<comment type="caution">
    <text evidence="2">The sequence shown here is derived from an EMBL/GenBank/DDBJ whole genome shotgun (WGS) entry which is preliminary data.</text>
</comment>
<dbReference type="InterPro" id="IPR011051">
    <property type="entry name" value="RmlC_Cupin_sf"/>
</dbReference>
<evidence type="ECO:0000313" key="2">
    <source>
        <dbReference type="EMBL" id="PJE62591.1"/>
    </source>
</evidence>
<dbReference type="SUPFAM" id="SSF51182">
    <property type="entry name" value="RmlC-like cupins"/>
    <property type="match status" value="1"/>
</dbReference>
<dbReference type="PANTHER" id="PTHR21047">
    <property type="entry name" value="DTDP-6-DEOXY-D-GLUCOSE-3,5 EPIMERASE"/>
    <property type="match status" value="1"/>
</dbReference>
<accession>A0A2M8KRN3</accession>
<proteinExistence type="predicted"/>
<evidence type="ECO:0000256" key="1">
    <source>
        <dbReference type="PIRSR" id="PIRSR600888-3"/>
    </source>
</evidence>
<dbReference type="InterPro" id="IPR000888">
    <property type="entry name" value="RmlC-like"/>
</dbReference>
<organism evidence="2 3">
    <name type="scientific">Candidatus Roizmanbacteria bacterium CG10_big_fil_rev_8_21_14_0_10_39_6</name>
    <dbReference type="NCBI Taxonomy" id="1974853"/>
    <lineage>
        <taxon>Bacteria</taxon>
        <taxon>Candidatus Roizmaniibacteriota</taxon>
    </lineage>
</organism>
<dbReference type="GO" id="GO:0000271">
    <property type="term" value="P:polysaccharide biosynthetic process"/>
    <property type="evidence" value="ECO:0007669"/>
    <property type="project" value="TreeGrafter"/>
</dbReference>
<dbReference type="Proteomes" id="UP000229554">
    <property type="component" value="Unassembled WGS sequence"/>
</dbReference>